<dbReference type="InterPro" id="IPR003339">
    <property type="entry name" value="ABC/ECF_trnsptr_transmembrane"/>
</dbReference>
<keyword evidence="7" id="KW-1185">Reference proteome</keyword>
<comment type="subcellular location">
    <subcellularLocation>
        <location evidence="1">Membrane</location>
        <topology evidence="1">Multi-pass membrane protein</topology>
    </subcellularLocation>
</comment>
<keyword evidence="3 5" id="KW-1133">Transmembrane helix</keyword>
<protein>
    <submittedName>
        <fullName evidence="6">Energy-coupling factor transporter transmembrane protein EcfT</fullName>
    </submittedName>
</protein>
<evidence type="ECO:0000313" key="7">
    <source>
        <dbReference type="Proteomes" id="UP000298488"/>
    </source>
</evidence>
<evidence type="ECO:0000256" key="4">
    <source>
        <dbReference type="ARBA" id="ARBA00023136"/>
    </source>
</evidence>
<dbReference type="AlphaFoldDB" id="A0A4R8VAD7"/>
<evidence type="ECO:0000256" key="3">
    <source>
        <dbReference type="ARBA" id="ARBA00022989"/>
    </source>
</evidence>
<dbReference type="CDD" id="cd16914">
    <property type="entry name" value="EcfT"/>
    <property type="match status" value="1"/>
</dbReference>
<dbReference type="OrthoDB" id="5187293at2"/>
<dbReference type="Pfam" id="PF02361">
    <property type="entry name" value="CbiQ"/>
    <property type="match status" value="1"/>
</dbReference>
<evidence type="ECO:0000256" key="1">
    <source>
        <dbReference type="ARBA" id="ARBA00004141"/>
    </source>
</evidence>
<reference evidence="6 7" key="1">
    <citation type="submission" date="2019-03" db="EMBL/GenBank/DDBJ databases">
        <title>Genomics of glacier-inhabiting Cryobacterium strains.</title>
        <authorList>
            <person name="Liu Q."/>
            <person name="Xin Y.-H."/>
        </authorList>
    </citation>
    <scope>NUCLEOTIDE SEQUENCE [LARGE SCALE GENOMIC DNA]</scope>
    <source>
        <strain evidence="6 7">CGMCC 1.10440</strain>
    </source>
</reference>
<name>A0A4R8VAD7_9MICO</name>
<keyword evidence="2 5" id="KW-0812">Transmembrane</keyword>
<dbReference type="Proteomes" id="UP000298488">
    <property type="component" value="Unassembled WGS sequence"/>
</dbReference>
<comment type="caution">
    <text evidence="6">The sequence shown here is derived from an EMBL/GenBank/DDBJ whole genome shotgun (WGS) entry which is preliminary data.</text>
</comment>
<feature type="transmembrane region" description="Helical" evidence="5">
    <location>
        <begin position="79"/>
        <end position="98"/>
    </location>
</feature>
<organism evidence="6 7">
    <name type="scientific">Terrimesophilobacter mesophilus</name>
    <dbReference type="NCBI Taxonomy" id="433647"/>
    <lineage>
        <taxon>Bacteria</taxon>
        <taxon>Bacillati</taxon>
        <taxon>Actinomycetota</taxon>
        <taxon>Actinomycetes</taxon>
        <taxon>Micrococcales</taxon>
        <taxon>Microbacteriaceae</taxon>
        <taxon>Terrimesophilobacter</taxon>
    </lineage>
</organism>
<dbReference type="EMBL" id="SOFI01000003">
    <property type="protein sequence ID" value="TFB80201.1"/>
    <property type="molecule type" value="Genomic_DNA"/>
</dbReference>
<feature type="transmembrane region" description="Helical" evidence="5">
    <location>
        <begin position="34"/>
        <end position="67"/>
    </location>
</feature>
<feature type="transmembrane region" description="Helical" evidence="5">
    <location>
        <begin position="248"/>
        <end position="268"/>
    </location>
</feature>
<keyword evidence="4 5" id="KW-0472">Membrane</keyword>
<dbReference type="GO" id="GO:0005886">
    <property type="term" value="C:plasma membrane"/>
    <property type="evidence" value="ECO:0007669"/>
    <property type="project" value="TreeGrafter"/>
</dbReference>
<evidence type="ECO:0000313" key="6">
    <source>
        <dbReference type="EMBL" id="TFB80201.1"/>
    </source>
</evidence>
<gene>
    <name evidence="6" type="ORF">E3N84_09260</name>
</gene>
<feature type="transmembrane region" description="Helical" evidence="5">
    <location>
        <begin position="320"/>
        <end position="339"/>
    </location>
</feature>
<sequence>MRVLSAPAGTTTRLDANFDERGFRRVSPHPVSWWIWAIGIAVATTRSPGIVSTVILLAALVAVVWICHERSAFSRAFPAYLALAAFVVIIRVVFYVLVGIKTGGDVLVPLPRIPLPDWAGGIALLGPVTASGLLSAVSAGLALAALLVCFGAAVALTNPQRTLRILPASLHLLGTSAVIAMTLAPQLVESWHRVRRAQALRGRALSGRRAVAATTVPVLEDALERSMALAASMDSRGYARVHGGSSRAVIALLLMALVGAALGTYALLDGSGPRVLAVPVLAVPLLVSGAAAAIVGSVIASRRIATTTYRPDAWGARENVISGCGVAVALLAVVGPAILPQSLAMAGDDPLGWSLPFVVCGALAIVPVLVAVRR</sequence>
<proteinExistence type="predicted"/>
<dbReference type="PANTHER" id="PTHR33514">
    <property type="entry name" value="PROTEIN ABCI12, CHLOROPLASTIC"/>
    <property type="match status" value="1"/>
</dbReference>
<accession>A0A4R8VAD7</accession>
<feature type="transmembrane region" description="Helical" evidence="5">
    <location>
        <begin position="280"/>
        <end position="300"/>
    </location>
</feature>
<dbReference type="PANTHER" id="PTHR33514:SF15">
    <property type="entry name" value="COBALT TRANSPORT PROTEIN"/>
    <property type="match status" value="1"/>
</dbReference>
<evidence type="ECO:0000256" key="2">
    <source>
        <dbReference type="ARBA" id="ARBA00022692"/>
    </source>
</evidence>
<feature type="transmembrane region" description="Helical" evidence="5">
    <location>
        <begin position="141"/>
        <end position="159"/>
    </location>
</feature>
<evidence type="ECO:0000256" key="5">
    <source>
        <dbReference type="SAM" id="Phobius"/>
    </source>
</evidence>
<feature type="transmembrane region" description="Helical" evidence="5">
    <location>
        <begin position="351"/>
        <end position="372"/>
    </location>
</feature>